<evidence type="ECO:0000256" key="1">
    <source>
        <dbReference type="SAM" id="MobiDB-lite"/>
    </source>
</evidence>
<dbReference type="Pfam" id="PF08310">
    <property type="entry name" value="LGFP"/>
    <property type="match status" value="2"/>
</dbReference>
<evidence type="ECO:0000313" key="2">
    <source>
        <dbReference type="EMBL" id="XCG65976.1"/>
    </source>
</evidence>
<proteinExistence type="predicted"/>
<sequence length="108" mass="12187">MRHRNTPRTTNQNAADGPACDGAGRRRRRGPQGRFQKFERVLILWSQPTGAHLIGGTIRSYFENTGFEVKFGYPTSDEQDEPTGKFQTFEQGTLHWASATNTVTWTGK</sequence>
<dbReference type="RefSeq" id="WP_353651580.1">
    <property type="nucleotide sequence ID" value="NZ_CP159218.1"/>
</dbReference>
<protein>
    <submittedName>
        <fullName evidence="2">Uncharacterized protein</fullName>
    </submittedName>
</protein>
<dbReference type="EMBL" id="CP159218">
    <property type="protein sequence ID" value="XCG65976.1"/>
    <property type="molecule type" value="Genomic_DNA"/>
</dbReference>
<reference evidence="2" key="1">
    <citation type="submission" date="2024-05" db="EMBL/GenBank/DDBJ databases">
        <authorList>
            <person name="Cai S.Y."/>
            <person name="Jin L.M."/>
            <person name="Li H.R."/>
        </authorList>
    </citation>
    <scope>NUCLEOTIDE SEQUENCE</scope>
    <source>
        <strain evidence="2">A5-74</strain>
    </source>
</reference>
<gene>
    <name evidence="2" type="ORF">ABLG96_18340</name>
</gene>
<dbReference type="InterPro" id="IPR013207">
    <property type="entry name" value="LGFP"/>
</dbReference>
<feature type="region of interest" description="Disordered" evidence="1">
    <location>
        <begin position="1"/>
        <end position="34"/>
    </location>
</feature>
<name>A0AAU8DUE6_9ACTN</name>
<organism evidence="2">
    <name type="scientific">Nakamurella sp. A5-74</name>
    <dbReference type="NCBI Taxonomy" id="3158264"/>
    <lineage>
        <taxon>Bacteria</taxon>
        <taxon>Bacillati</taxon>
        <taxon>Actinomycetota</taxon>
        <taxon>Actinomycetes</taxon>
        <taxon>Nakamurellales</taxon>
        <taxon>Nakamurellaceae</taxon>
        <taxon>Nakamurella</taxon>
    </lineage>
</organism>
<accession>A0AAU8DUE6</accession>
<dbReference type="AlphaFoldDB" id="A0AAU8DUE6"/>